<evidence type="ECO:0000313" key="2">
    <source>
        <dbReference type="EMBL" id="SMO63963.1"/>
    </source>
</evidence>
<organism evidence="2 3">
    <name type="scientific">Gracilimonas mengyeensis</name>
    <dbReference type="NCBI Taxonomy" id="1302730"/>
    <lineage>
        <taxon>Bacteria</taxon>
        <taxon>Pseudomonadati</taxon>
        <taxon>Balneolota</taxon>
        <taxon>Balneolia</taxon>
        <taxon>Balneolales</taxon>
        <taxon>Balneolaceae</taxon>
        <taxon>Gracilimonas</taxon>
    </lineage>
</organism>
<evidence type="ECO:0000313" key="3">
    <source>
        <dbReference type="Proteomes" id="UP000317557"/>
    </source>
</evidence>
<dbReference type="PANTHER" id="PTHR43364:SF6">
    <property type="entry name" value="OXIDOREDUCTASE-RELATED"/>
    <property type="match status" value="1"/>
</dbReference>
<sequence>MELRKLGNTDIQTAPIVFGGNVFGWTLNEKESFEILDAFVELGFNTIDTADSYSHWADGNEGGESETIIGKWLKDRGIRDEVNIITKVGSDVGQGQKDISEEHILKAVDDSLERLQIEQIDLYLTHWDDDRTPVEETLGAYQKLINAGKVRNIGASNLSPERLKASLEASEKEGLPRYEVFQPEYNLYDREG</sequence>
<gene>
    <name evidence="2" type="ORF">SAMN06265219_106191</name>
</gene>
<keyword evidence="3" id="KW-1185">Reference proteome</keyword>
<dbReference type="InterPro" id="IPR036812">
    <property type="entry name" value="NAD(P)_OxRdtase_dom_sf"/>
</dbReference>
<proteinExistence type="predicted"/>
<name>A0A521CWZ6_9BACT</name>
<dbReference type="EMBL" id="FXTP01000006">
    <property type="protein sequence ID" value="SMO63963.1"/>
    <property type="molecule type" value="Genomic_DNA"/>
</dbReference>
<dbReference type="InterPro" id="IPR050523">
    <property type="entry name" value="AKR_Detox_Biosynth"/>
</dbReference>
<evidence type="ECO:0000259" key="1">
    <source>
        <dbReference type="Pfam" id="PF00248"/>
    </source>
</evidence>
<feature type="domain" description="NADP-dependent oxidoreductase" evidence="1">
    <location>
        <begin position="15"/>
        <end position="189"/>
    </location>
</feature>
<reference evidence="2 3" key="1">
    <citation type="submission" date="2017-05" db="EMBL/GenBank/DDBJ databases">
        <authorList>
            <person name="Varghese N."/>
            <person name="Submissions S."/>
        </authorList>
    </citation>
    <scope>NUCLEOTIDE SEQUENCE [LARGE SCALE GENOMIC DNA]</scope>
    <source>
        <strain evidence="2 3">DSM 21985</strain>
    </source>
</reference>
<accession>A0A521CWZ6</accession>
<protein>
    <submittedName>
        <fullName evidence="2">Aldo/keto reductase family protein</fullName>
    </submittedName>
</protein>
<dbReference type="Gene3D" id="3.20.20.100">
    <property type="entry name" value="NADP-dependent oxidoreductase domain"/>
    <property type="match status" value="1"/>
</dbReference>
<dbReference type="GO" id="GO:0005829">
    <property type="term" value="C:cytosol"/>
    <property type="evidence" value="ECO:0007669"/>
    <property type="project" value="TreeGrafter"/>
</dbReference>
<dbReference type="AlphaFoldDB" id="A0A521CWZ6"/>
<dbReference type="Pfam" id="PF00248">
    <property type="entry name" value="Aldo_ket_red"/>
    <property type="match status" value="1"/>
</dbReference>
<dbReference type="PANTHER" id="PTHR43364">
    <property type="entry name" value="NADH-SPECIFIC METHYLGLYOXAL REDUCTASE-RELATED"/>
    <property type="match status" value="1"/>
</dbReference>
<dbReference type="InterPro" id="IPR023210">
    <property type="entry name" value="NADP_OxRdtase_dom"/>
</dbReference>
<dbReference type="Proteomes" id="UP000317557">
    <property type="component" value="Unassembled WGS sequence"/>
</dbReference>
<dbReference type="SUPFAM" id="SSF51430">
    <property type="entry name" value="NAD(P)-linked oxidoreductase"/>
    <property type="match status" value="1"/>
</dbReference>